<accession>A0A0F9Y986</accession>
<gene>
    <name evidence="1" type="ORF">LCGC14_0044520</name>
</gene>
<dbReference type="EMBL" id="LAZR01000009">
    <property type="protein sequence ID" value="KKO08512.1"/>
    <property type="molecule type" value="Genomic_DNA"/>
</dbReference>
<evidence type="ECO:0008006" key="2">
    <source>
        <dbReference type="Google" id="ProtNLM"/>
    </source>
</evidence>
<dbReference type="AlphaFoldDB" id="A0A0F9Y986"/>
<protein>
    <recommendedName>
        <fullName evidence="2">VWFA domain-containing protein</fullName>
    </recommendedName>
</protein>
<sequence length="307" mass="33432">MGNGRWDSSAWAGYTAQNTAGKSQSQIFTSRNMKDEFDPSKIEFRESRDSADNPLSTPIILASDVTGSMGMIAEKLMRDGLNTLATQIYDRKPVTDPHIMIMGVGDAKTDRAPLQVTQFEADIRVAEQARKLWLEGAGGGNGGESYSSAHLFAATKVRADAIEKRGRKGYLFTIGDEPIHDGMTKAEIERVLGITVEADLSAADIIRMVQRDWEVFHIALVNEGYCNWGQSRDQVLTSWRQILPERTIQLEDVNALVETVVSLIQVTEGAMASDVAASWSGSTALTVANALKGVPAKTGQGRGVQRL</sequence>
<organism evidence="1">
    <name type="scientific">marine sediment metagenome</name>
    <dbReference type="NCBI Taxonomy" id="412755"/>
    <lineage>
        <taxon>unclassified sequences</taxon>
        <taxon>metagenomes</taxon>
        <taxon>ecological metagenomes</taxon>
    </lineage>
</organism>
<reference evidence="1" key="1">
    <citation type="journal article" date="2015" name="Nature">
        <title>Complex archaea that bridge the gap between prokaryotes and eukaryotes.</title>
        <authorList>
            <person name="Spang A."/>
            <person name="Saw J.H."/>
            <person name="Jorgensen S.L."/>
            <person name="Zaremba-Niedzwiedzka K."/>
            <person name="Martijn J."/>
            <person name="Lind A.E."/>
            <person name="van Eijk R."/>
            <person name="Schleper C."/>
            <person name="Guy L."/>
            <person name="Ettema T.J."/>
        </authorList>
    </citation>
    <scope>NUCLEOTIDE SEQUENCE</scope>
</reference>
<name>A0A0F9Y986_9ZZZZ</name>
<proteinExistence type="predicted"/>
<evidence type="ECO:0000313" key="1">
    <source>
        <dbReference type="EMBL" id="KKO08512.1"/>
    </source>
</evidence>
<comment type="caution">
    <text evidence="1">The sequence shown here is derived from an EMBL/GenBank/DDBJ whole genome shotgun (WGS) entry which is preliminary data.</text>
</comment>